<organism evidence="1">
    <name type="scientific">marine metagenome</name>
    <dbReference type="NCBI Taxonomy" id="408172"/>
    <lineage>
        <taxon>unclassified sequences</taxon>
        <taxon>metagenomes</taxon>
        <taxon>ecological metagenomes</taxon>
    </lineage>
</organism>
<protein>
    <submittedName>
        <fullName evidence="1">Uncharacterized protein</fullName>
    </submittedName>
</protein>
<gene>
    <name evidence="1" type="ORF">METZ01_LOCUS390924</name>
</gene>
<sequence length="44" mass="4994">MILPNFIDFDWVLFDAVCEVYAVTMMALGRSLRVIDMDFGSGSF</sequence>
<accession>A0A382UV36</accession>
<dbReference type="EMBL" id="UINC01147007">
    <property type="protein sequence ID" value="SVD38070.1"/>
    <property type="molecule type" value="Genomic_DNA"/>
</dbReference>
<evidence type="ECO:0000313" key="1">
    <source>
        <dbReference type="EMBL" id="SVD38070.1"/>
    </source>
</evidence>
<reference evidence="1" key="1">
    <citation type="submission" date="2018-05" db="EMBL/GenBank/DDBJ databases">
        <authorList>
            <person name="Lanie J.A."/>
            <person name="Ng W.-L."/>
            <person name="Kazmierczak K.M."/>
            <person name="Andrzejewski T.M."/>
            <person name="Davidsen T.M."/>
            <person name="Wayne K.J."/>
            <person name="Tettelin H."/>
            <person name="Glass J.I."/>
            <person name="Rusch D."/>
            <person name="Podicherti R."/>
            <person name="Tsui H.-C.T."/>
            <person name="Winkler M.E."/>
        </authorList>
    </citation>
    <scope>NUCLEOTIDE SEQUENCE</scope>
</reference>
<name>A0A382UV36_9ZZZZ</name>
<proteinExistence type="predicted"/>
<dbReference type="AlphaFoldDB" id="A0A382UV36"/>